<accession>A0A2G1QGD5</accession>
<gene>
    <name evidence="1" type="ORF">CSC94_23985</name>
</gene>
<sequence length="105" mass="11885">VQRARFETAAATYAAQDMRHDVERELRQAWSDYVGLSGQGDATDKAVSALEKATDVKRRQYRSGFASLRDVLQAERDLLDARLKRDQILAQRDTAAYRLVIETGL</sequence>
<dbReference type="Proteomes" id="UP000221168">
    <property type="component" value="Unassembled WGS sequence"/>
</dbReference>
<organism evidence="1 2">
    <name type="scientific">Zhengella mangrovi</name>
    <dbReference type="NCBI Taxonomy" id="1982044"/>
    <lineage>
        <taxon>Bacteria</taxon>
        <taxon>Pseudomonadati</taxon>
        <taxon>Pseudomonadota</taxon>
        <taxon>Alphaproteobacteria</taxon>
        <taxon>Hyphomicrobiales</taxon>
        <taxon>Notoacmeibacteraceae</taxon>
        <taxon>Zhengella</taxon>
    </lineage>
</organism>
<reference evidence="1 2" key="1">
    <citation type="submission" date="2017-10" db="EMBL/GenBank/DDBJ databases">
        <title>Sedimentibacterium mangrovi gen. nov., sp. nov., a novel member of family Phyllobacteriacea isolated from mangrove sediment.</title>
        <authorList>
            <person name="Liao H."/>
            <person name="Tian Y."/>
        </authorList>
    </citation>
    <scope>NUCLEOTIDE SEQUENCE [LARGE SCALE GENOMIC DNA]</scope>
    <source>
        <strain evidence="1 2">X9-2-2</strain>
    </source>
</reference>
<dbReference type="GO" id="GO:0015562">
    <property type="term" value="F:efflux transmembrane transporter activity"/>
    <property type="evidence" value="ECO:0007669"/>
    <property type="project" value="InterPro"/>
</dbReference>
<evidence type="ECO:0008006" key="3">
    <source>
        <dbReference type="Google" id="ProtNLM"/>
    </source>
</evidence>
<dbReference type="SUPFAM" id="SSF56954">
    <property type="entry name" value="Outer membrane efflux proteins (OEP)"/>
    <property type="match status" value="1"/>
</dbReference>
<feature type="non-terminal residue" evidence="1">
    <location>
        <position position="1"/>
    </location>
</feature>
<evidence type="ECO:0000313" key="1">
    <source>
        <dbReference type="EMBL" id="PHP64520.1"/>
    </source>
</evidence>
<dbReference type="AlphaFoldDB" id="A0A2G1QGD5"/>
<dbReference type="EMBL" id="PDVP01000069">
    <property type="protein sequence ID" value="PHP64520.1"/>
    <property type="molecule type" value="Genomic_DNA"/>
</dbReference>
<comment type="caution">
    <text evidence="1">The sequence shown here is derived from an EMBL/GenBank/DDBJ whole genome shotgun (WGS) entry which is preliminary data.</text>
</comment>
<evidence type="ECO:0000313" key="2">
    <source>
        <dbReference type="Proteomes" id="UP000221168"/>
    </source>
</evidence>
<proteinExistence type="predicted"/>
<dbReference type="RefSeq" id="WP_165784591.1">
    <property type="nucleotide sequence ID" value="NZ_PDVP01000069.1"/>
</dbReference>
<dbReference type="Gene3D" id="1.20.1600.10">
    <property type="entry name" value="Outer membrane efflux proteins (OEP)"/>
    <property type="match status" value="1"/>
</dbReference>
<name>A0A2G1QGD5_9HYPH</name>
<protein>
    <recommendedName>
        <fullName evidence="3">TolC family protein</fullName>
    </recommendedName>
</protein>
<keyword evidence="2" id="KW-1185">Reference proteome</keyword>